<organism evidence="2 3">
    <name type="scientific">Aspergillus ruber (strain CBS 135680)</name>
    <dbReference type="NCBI Taxonomy" id="1388766"/>
    <lineage>
        <taxon>Eukaryota</taxon>
        <taxon>Fungi</taxon>
        <taxon>Dikarya</taxon>
        <taxon>Ascomycota</taxon>
        <taxon>Pezizomycotina</taxon>
        <taxon>Eurotiomycetes</taxon>
        <taxon>Eurotiomycetidae</taxon>
        <taxon>Eurotiales</taxon>
        <taxon>Aspergillaceae</taxon>
        <taxon>Aspergillus</taxon>
        <taxon>Aspergillus subgen. Aspergillus</taxon>
    </lineage>
</organism>
<protein>
    <submittedName>
        <fullName evidence="2">Uncharacterized protein</fullName>
    </submittedName>
</protein>
<name>A0A017SHX8_ASPRC</name>
<feature type="compositionally biased region" description="Basic and acidic residues" evidence="1">
    <location>
        <begin position="142"/>
        <end position="152"/>
    </location>
</feature>
<reference evidence="3" key="1">
    <citation type="journal article" date="2014" name="Nat. Commun.">
        <title>Genomic adaptations of the halophilic Dead Sea filamentous fungus Eurotium rubrum.</title>
        <authorList>
            <person name="Kis-Papo T."/>
            <person name="Weig A.R."/>
            <person name="Riley R."/>
            <person name="Persoh D."/>
            <person name="Salamov A."/>
            <person name="Sun H."/>
            <person name="Lipzen A."/>
            <person name="Wasser S.P."/>
            <person name="Rambold G."/>
            <person name="Grigoriev I.V."/>
            <person name="Nevo E."/>
        </authorList>
    </citation>
    <scope>NUCLEOTIDE SEQUENCE [LARGE SCALE GENOMIC DNA]</scope>
    <source>
        <strain evidence="3">CBS 135680</strain>
    </source>
</reference>
<gene>
    <name evidence="2" type="ORF">EURHEDRAFT_401601</name>
</gene>
<evidence type="ECO:0000313" key="2">
    <source>
        <dbReference type="EMBL" id="EYE96537.1"/>
    </source>
</evidence>
<dbReference type="RefSeq" id="XP_040640225.1">
    <property type="nucleotide sequence ID" value="XM_040780101.1"/>
</dbReference>
<dbReference type="HOGENOM" id="CLU_1594178_0_0_1"/>
<keyword evidence="3" id="KW-1185">Reference proteome</keyword>
<evidence type="ECO:0000313" key="3">
    <source>
        <dbReference type="Proteomes" id="UP000019804"/>
    </source>
</evidence>
<dbReference type="EMBL" id="KK088418">
    <property type="protein sequence ID" value="EYE96537.1"/>
    <property type="molecule type" value="Genomic_DNA"/>
</dbReference>
<dbReference type="Proteomes" id="UP000019804">
    <property type="component" value="Unassembled WGS sequence"/>
</dbReference>
<evidence type="ECO:0000256" key="1">
    <source>
        <dbReference type="SAM" id="MobiDB-lite"/>
    </source>
</evidence>
<proteinExistence type="predicted"/>
<dbReference type="AlphaFoldDB" id="A0A017SHX8"/>
<feature type="region of interest" description="Disordered" evidence="1">
    <location>
        <begin position="118"/>
        <end position="167"/>
    </location>
</feature>
<dbReference type="GeneID" id="63695225"/>
<dbReference type="OrthoDB" id="10616534at2759"/>
<sequence>MSHNTLYSLDAEKSAFNNFKLRTIYAQPSIVGGLYVVEPRMMYPETHQHFPGMVIGMSIKKALSRGLLDFLGRGKSIQLNNFHSPAEPLILTNQPNNSQNQYQPSQSTATNEAIGNYALEPSDSSQTGEAPVSLKGPVQNTHTEEQGPESEKCQPSNIIDDLAGIGA</sequence>
<accession>A0A017SHX8</accession>